<protein>
    <submittedName>
        <fullName evidence="2">Uncharacterized protein</fullName>
    </submittedName>
</protein>
<gene>
    <name evidence="2" type="ORF">A7E75_12470</name>
</gene>
<feature type="transmembrane region" description="Helical" evidence="1">
    <location>
        <begin position="198"/>
        <end position="217"/>
    </location>
</feature>
<dbReference type="AlphaFoldDB" id="A0A1L3GIH3"/>
<keyword evidence="1" id="KW-0812">Transmembrane</keyword>
<evidence type="ECO:0000313" key="3">
    <source>
        <dbReference type="Proteomes" id="UP000182264"/>
    </source>
</evidence>
<feature type="transmembrane region" description="Helical" evidence="1">
    <location>
        <begin position="174"/>
        <end position="192"/>
    </location>
</feature>
<sequence length="414" mass="47168">MLCLGLFYNFCLYLGFLDFNFSLGLSFFLYTIYLCQNQNPTFLGYVFLTFGATLLFLAHLFGFFIFSVIVSSHIFYVIAQASIWRTRLKIFFSPLLWLWPIGILGYFSIMKGPITLPHEKLWIGLPQLNMIISAFLQPFFFGHTWSAVFFVILFITVFPYALYVKVIHMKRVNAIVSGTLFITTILFSQRIGGVALDFRLGMVTFLYTASVVNLSSINDSKKKTVVVFSAILLFSGLFLQGINGWKIMKMTNNEVSAIRDAIQKIPLKSTLIAASSSDSRPFLHAGSFIVSDRDGFFPLLFQVVQPLYARSAFASINLPGAEMSGRRLTANATKPPCKAQNNDWFNLKFDHGWPLNFDYLIWFSSSAETMKEFVFLNKVAEGKHFHLYEIDKQKAIYFFQKSNEGEKDCLIVGE</sequence>
<keyword evidence="1" id="KW-0472">Membrane</keyword>
<proteinExistence type="predicted"/>
<keyword evidence="1" id="KW-1133">Transmembrane helix</keyword>
<feature type="transmembrane region" description="Helical" evidence="1">
    <location>
        <begin position="42"/>
        <end position="70"/>
    </location>
</feature>
<feature type="transmembrane region" description="Helical" evidence="1">
    <location>
        <begin position="6"/>
        <end position="30"/>
    </location>
</feature>
<feature type="transmembrane region" description="Helical" evidence="1">
    <location>
        <begin position="147"/>
        <end position="167"/>
    </location>
</feature>
<organism evidence="2 3">
    <name type="scientific">Syntrophotalea acetylenica</name>
    <name type="common">Pelobacter acetylenicus</name>
    <dbReference type="NCBI Taxonomy" id="29542"/>
    <lineage>
        <taxon>Bacteria</taxon>
        <taxon>Pseudomonadati</taxon>
        <taxon>Thermodesulfobacteriota</taxon>
        <taxon>Desulfuromonadia</taxon>
        <taxon>Desulfuromonadales</taxon>
        <taxon>Syntrophotaleaceae</taxon>
        <taxon>Syntrophotalea</taxon>
    </lineage>
</organism>
<keyword evidence="3" id="KW-1185">Reference proteome</keyword>
<accession>A0A1L3GIH3</accession>
<dbReference type="Proteomes" id="UP000182264">
    <property type="component" value="Chromosome"/>
</dbReference>
<evidence type="ECO:0000313" key="2">
    <source>
        <dbReference type="EMBL" id="APG25733.1"/>
    </source>
</evidence>
<feature type="transmembrane region" description="Helical" evidence="1">
    <location>
        <begin position="90"/>
        <end position="109"/>
    </location>
</feature>
<reference evidence="2 3" key="1">
    <citation type="journal article" date="2017" name="Genome Announc.">
        <title>Complete Genome Sequences of Two Acetylene-Fermenting Pelobacter acetylenicus Strains.</title>
        <authorList>
            <person name="Sutton J.M."/>
            <person name="Baesman S.M."/>
            <person name="Fierst J.L."/>
            <person name="Poret-Peterson A.T."/>
            <person name="Oremland R.S."/>
            <person name="Dunlap D.S."/>
            <person name="Akob D.M."/>
        </authorList>
    </citation>
    <scope>NUCLEOTIDE SEQUENCE [LARGE SCALE GENOMIC DNA]</scope>
    <source>
        <strain evidence="2 3">DSM 3247</strain>
    </source>
</reference>
<name>A0A1L3GIH3_SYNAC</name>
<dbReference type="EMBL" id="CP015518">
    <property type="protein sequence ID" value="APG25733.1"/>
    <property type="molecule type" value="Genomic_DNA"/>
</dbReference>
<evidence type="ECO:0000256" key="1">
    <source>
        <dbReference type="SAM" id="Phobius"/>
    </source>
</evidence>
<feature type="transmembrane region" description="Helical" evidence="1">
    <location>
        <begin position="224"/>
        <end position="242"/>
    </location>
</feature>